<accession>A0AB34KVU9</accession>
<dbReference type="GO" id="GO:0005096">
    <property type="term" value="F:GTPase activator activity"/>
    <property type="evidence" value="ECO:0007669"/>
    <property type="project" value="TreeGrafter"/>
</dbReference>
<dbReference type="PROSITE" id="PS50086">
    <property type="entry name" value="TBC_RABGAP"/>
    <property type="match status" value="1"/>
</dbReference>
<dbReference type="Gene3D" id="1.10.8.270">
    <property type="entry name" value="putative rabgap domain of human tbc1 domain family member 14 like domains"/>
    <property type="match status" value="1"/>
</dbReference>
<comment type="caution">
    <text evidence="3">The sequence shown here is derived from an EMBL/GenBank/DDBJ whole genome shotgun (WGS) entry which is preliminary data.</text>
</comment>
<evidence type="ECO:0000256" key="1">
    <source>
        <dbReference type="SAM" id="MobiDB-lite"/>
    </source>
</evidence>
<dbReference type="InterPro" id="IPR035969">
    <property type="entry name" value="Rab-GAP_TBC_sf"/>
</dbReference>
<dbReference type="AlphaFoldDB" id="A0AB34KVU9"/>
<sequence>MQHRGPEAASSPSVAAALYQAMNTPHSPFVESPSALPAPEPHLPLRKASAQRLQQQQGPRRSRPLFTPTSHGFNPSPVEPLPHIDNISASSEHAFAGRDARGKRPFRMPPGVEAMRETPDMRAQQPEPPSSSSTITENERPPPSPQIPPPSPRLSTKLKKLRSPKSLGDGIRGIKSRVTSGTSASSRNGRDTPDSLSAIRPGLIDDEARQSSRSGLTSHSSFANTDSVHTGDRSSMATGHSSHSEFVHVYPNWPETEQGKESFDVDDMIGMYEDGFESVKGSMEIPKRSTDVSSRRSIQEYRPSSAQSHRPVSKHIRPPAMHRRSQSASLLNRIKPNFEEAFPPPPPPAVDTQRTSEQIIRGQGFPDAANNGSAKQPVIPEPVPRDRYGFKKGSHHVSVQQYDEWNRKYTEHVERRRKKWHALMKSYGLSTENPIRFPPKSDKVKRYVRKGIPPEWRGAAWWWYSGGPGFVAKHPEMYRRLLEDVRAGKLSDNDREHIERDLNRTFPDNARFKPDPTTPHDAQVGADGGRKSNVPEVPIVRALRRVLQAFAVHNPSIGYCQSLNFIAGLLLLFLDQNEEQAFVLLTMITSTHLPGTHGVTLEGANIDIAVLMSCIKDALPAVWAKLDDKGAGGGAIAADDTAQALRLPTVSLATTAWFMSLFVGTLPIESVLRVWDCLFFEGSKTLFRIALSIFKSAERQILPVSDPMEVFQVVQTSPRSMLDVNALMEVCFRRRGGFANVSQEMVERRREERREQVKLGVVHRETGLGRLKTKLRRGTKP</sequence>
<feature type="region of interest" description="Disordered" evidence="1">
    <location>
        <begin position="284"/>
        <end position="324"/>
    </location>
</feature>
<keyword evidence="4" id="KW-1185">Reference proteome</keyword>
<protein>
    <recommendedName>
        <fullName evidence="2">Rab-GAP TBC domain-containing protein</fullName>
    </recommendedName>
</protein>
<dbReference type="Gene3D" id="1.10.472.80">
    <property type="entry name" value="Ypt/Rab-GAP domain of gyp1p, domain 3"/>
    <property type="match status" value="1"/>
</dbReference>
<feature type="compositionally biased region" description="Polar residues" evidence="1">
    <location>
        <begin position="300"/>
        <end position="310"/>
    </location>
</feature>
<dbReference type="SUPFAM" id="SSF47923">
    <property type="entry name" value="Ypt/Rab-GAP domain of gyp1p"/>
    <property type="match status" value="2"/>
</dbReference>
<feature type="compositionally biased region" description="Basic and acidic residues" evidence="1">
    <location>
        <begin position="285"/>
        <end position="299"/>
    </location>
</feature>
<dbReference type="InterPro" id="IPR050302">
    <property type="entry name" value="Rab_GAP_TBC_domain"/>
</dbReference>
<dbReference type="GeneID" id="96003584"/>
<feature type="region of interest" description="Disordered" evidence="1">
    <location>
        <begin position="506"/>
        <end position="530"/>
    </location>
</feature>
<reference evidence="3 4" key="1">
    <citation type="journal article" date="2020" name="Microbiol. Resour. Announc.">
        <title>Draft Genome Sequence of a Cladosporium Species Isolated from the Mesophotic Ascidian Didemnum maculosum.</title>
        <authorList>
            <person name="Gioti A."/>
            <person name="Siaperas R."/>
            <person name="Nikolaivits E."/>
            <person name="Le Goff G."/>
            <person name="Ouazzani J."/>
            <person name="Kotoulas G."/>
            <person name="Topakas E."/>
        </authorList>
    </citation>
    <scope>NUCLEOTIDE SEQUENCE [LARGE SCALE GENOMIC DNA]</scope>
    <source>
        <strain evidence="3 4">TM138-S3</strain>
    </source>
</reference>
<proteinExistence type="predicted"/>
<organism evidence="3 4">
    <name type="scientific">Cladosporium halotolerans</name>
    <dbReference type="NCBI Taxonomy" id="1052096"/>
    <lineage>
        <taxon>Eukaryota</taxon>
        <taxon>Fungi</taxon>
        <taxon>Dikarya</taxon>
        <taxon>Ascomycota</taxon>
        <taxon>Pezizomycotina</taxon>
        <taxon>Dothideomycetes</taxon>
        <taxon>Dothideomycetidae</taxon>
        <taxon>Cladosporiales</taxon>
        <taxon>Cladosporiaceae</taxon>
        <taxon>Cladosporium</taxon>
    </lineage>
</organism>
<feature type="compositionally biased region" description="Polar residues" evidence="1">
    <location>
        <begin position="177"/>
        <end position="187"/>
    </location>
</feature>
<evidence type="ECO:0000313" key="4">
    <source>
        <dbReference type="Proteomes" id="UP000803884"/>
    </source>
</evidence>
<feature type="compositionally biased region" description="Basic residues" evidence="1">
    <location>
        <begin position="311"/>
        <end position="324"/>
    </location>
</feature>
<dbReference type="SMART" id="SM00164">
    <property type="entry name" value="TBC"/>
    <property type="match status" value="1"/>
</dbReference>
<evidence type="ECO:0000259" key="2">
    <source>
        <dbReference type="PROSITE" id="PS50086"/>
    </source>
</evidence>
<evidence type="ECO:0000313" key="3">
    <source>
        <dbReference type="EMBL" id="KAL1589149.1"/>
    </source>
</evidence>
<dbReference type="Pfam" id="PF00566">
    <property type="entry name" value="RabGAP-TBC"/>
    <property type="match status" value="1"/>
</dbReference>
<feature type="region of interest" description="Disordered" evidence="1">
    <location>
        <begin position="25"/>
        <end position="243"/>
    </location>
</feature>
<dbReference type="PANTHER" id="PTHR47219">
    <property type="entry name" value="RAB GTPASE-ACTIVATING PROTEIN 1-LIKE"/>
    <property type="match status" value="1"/>
</dbReference>
<dbReference type="EMBL" id="JAAQHG020000005">
    <property type="protein sequence ID" value="KAL1589149.1"/>
    <property type="molecule type" value="Genomic_DNA"/>
</dbReference>
<feature type="compositionally biased region" description="Pro residues" evidence="1">
    <location>
        <begin position="141"/>
        <end position="152"/>
    </location>
</feature>
<gene>
    <name evidence="3" type="ORF">WHR41_02140</name>
</gene>
<dbReference type="RefSeq" id="XP_069232254.1">
    <property type="nucleotide sequence ID" value="XM_069370746.1"/>
</dbReference>
<name>A0AB34KVU9_9PEZI</name>
<dbReference type="Proteomes" id="UP000803884">
    <property type="component" value="Unassembled WGS sequence"/>
</dbReference>
<feature type="compositionally biased region" description="Polar residues" evidence="1">
    <location>
        <begin position="211"/>
        <end position="241"/>
    </location>
</feature>
<dbReference type="PANTHER" id="PTHR47219:SF20">
    <property type="entry name" value="TBC1 DOMAIN FAMILY MEMBER 2B"/>
    <property type="match status" value="1"/>
</dbReference>
<feature type="domain" description="Rab-GAP TBC" evidence="2">
    <location>
        <begin position="451"/>
        <end position="682"/>
    </location>
</feature>
<dbReference type="GO" id="GO:0031267">
    <property type="term" value="F:small GTPase binding"/>
    <property type="evidence" value="ECO:0007669"/>
    <property type="project" value="TreeGrafter"/>
</dbReference>
<dbReference type="InterPro" id="IPR000195">
    <property type="entry name" value="Rab-GAP-TBC_dom"/>
</dbReference>